<evidence type="ECO:0000313" key="2">
    <source>
        <dbReference type="Proteomes" id="UP000499080"/>
    </source>
</evidence>
<evidence type="ECO:0000313" key="1">
    <source>
        <dbReference type="EMBL" id="GBN86536.1"/>
    </source>
</evidence>
<protein>
    <submittedName>
        <fullName evidence="1">Uncharacterized protein</fullName>
    </submittedName>
</protein>
<name>A0A4Y2SG40_ARAVE</name>
<dbReference type="OrthoDB" id="7422307at2759"/>
<comment type="caution">
    <text evidence="1">The sequence shown here is derived from an EMBL/GenBank/DDBJ whole genome shotgun (WGS) entry which is preliminary data.</text>
</comment>
<proteinExistence type="predicted"/>
<accession>A0A4Y2SG40</accession>
<dbReference type="Proteomes" id="UP000499080">
    <property type="component" value="Unassembled WGS sequence"/>
</dbReference>
<reference evidence="1 2" key="1">
    <citation type="journal article" date="2019" name="Sci. Rep.">
        <title>Orb-weaving spider Araneus ventricosus genome elucidates the spidroin gene catalogue.</title>
        <authorList>
            <person name="Kono N."/>
            <person name="Nakamura H."/>
            <person name="Ohtoshi R."/>
            <person name="Moran D.A.P."/>
            <person name="Shinohara A."/>
            <person name="Yoshida Y."/>
            <person name="Fujiwara M."/>
            <person name="Mori M."/>
            <person name="Tomita M."/>
            <person name="Arakawa K."/>
        </authorList>
    </citation>
    <scope>NUCLEOTIDE SEQUENCE [LARGE SCALE GENOMIC DNA]</scope>
</reference>
<dbReference type="AlphaFoldDB" id="A0A4Y2SG40"/>
<sequence>MVSSDGFLSNMVSREQLHSQRTLEILFLHRILPQNDRNAWKGSLGMTSSKRTLTSAWKKLWSESVVKCDIEESETVPCGAYIQRYVSFAKIWGLGVYSNDIDELVEVHSQELTPKTL</sequence>
<organism evidence="1 2">
    <name type="scientific">Araneus ventricosus</name>
    <name type="common">Orbweaver spider</name>
    <name type="synonym">Epeira ventricosa</name>
    <dbReference type="NCBI Taxonomy" id="182803"/>
    <lineage>
        <taxon>Eukaryota</taxon>
        <taxon>Metazoa</taxon>
        <taxon>Ecdysozoa</taxon>
        <taxon>Arthropoda</taxon>
        <taxon>Chelicerata</taxon>
        <taxon>Arachnida</taxon>
        <taxon>Araneae</taxon>
        <taxon>Araneomorphae</taxon>
        <taxon>Entelegynae</taxon>
        <taxon>Araneoidea</taxon>
        <taxon>Araneidae</taxon>
        <taxon>Araneus</taxon>
    </lineage>
</organism>
<keyword evidence="2" id="KW-1185">Reference proteome</keyword>
<dbReference type="EMBL" id="BGPR01021346">
    <property type="protein sequence ID" value="GBN86536.1"/>
    <property type="molecule type" value="Genomic_DNA"/>
</dbReference>
<gene>
    <name evidence="1" type="ORF">AVEN_61582_1</name>
</gene>